<comment type="similarity">
    <text evidence="3">Belongs to the ASF1 family.</text>
</comment>
<keyword evidence="12" id="KW-0804">Transcription</keyword>
<dbReference type="InterPro" id="IPR021711">
    <property type="entry name" value="DUF3295"/>
</dbReference>
<dbReference type="SUPFAM" id="SSF53335">
    <property type="entry name" value="S-adenosyl-L-methionine-dependent methyltransferases"/>
    <property type="match status" value="1"/>
</dbReference>
<feature type="region of interest" description="Disordered" evidence="17">
    <location>
        <begin position="154"/>
        <end position="224"/>
    </location>
</feature>
<dbReference type="STRING" id="983967.A0A1E4SXK1"/>
<feature type="domain" description="DUF3295" evidence="18">
    <location>
        <begin position="162"/>
        <end position="299"/>
    </location>
</feature>
<evidence type="ECO:0000256" key="4">
    <source>
        <dbReference type="ARBA" id="ARBA00014154"/>
    </source>
</evidence>
<dbReference type="PANTHER" id="PTHR13184">
    <property type="entry name" value="37S RIBOSOMAL PROTEIN S22"/>
    <property type="match status" value="1"/>
</dbReference>
<evidence type="ECO:0000256" key="14">
    <source>
        <dbReference type="ARBA" id="ARBA00023242"/>
    </source>
</evidence>
<evidence type="ECO:0000256" key="6">
    <source>
        <dbReference type="ARBA" id="ARBA00022723"/>
    </source>
</evidence>
<dbReference type="GO" id="GO:0005634">
    <property type="term" value="C:nucleus"/>
    <property type="evidence" value="ECO:0007669"/>
    <property type="project" value="UniProtKB-SubCell"/>
</dbReference>
<dbReference type="GO" id="GO:0003735">
    <property type="term" value="F:structural constituent of ribosome"/>
    <property type="evidence" value="ECO:0007669"/>
    <property type="project" value="TreeGrafter"/>
</dbReference>
<protein>
    <recommendedName>
        <fullName evidence="4">Histone chaperone ASF1</fullName>
    </recommendedName>
    <alternativeName>
        <fullName evidence="15">Anti-silencing function protein 1</fullName>
    </alternativeName>
    <alternativeName>
        <fullName evidence="5">Histone chaperone asf1</fullName>
    </alternativeName>
</protein>
<dbReference type="Pfam" id="PF04729">
    <property type="entry name" value="ASF1_hist_chap"/>
    <property type="match status" value="1"/>
</dbReference>
<dbReference type="Gene3D" id="2.60.40.1490">
    <property type="entry name" value="Histone chaperone ASF1-like"/>
    <property type="match status" value="1"/>
</dbReference>
<evidence type="ECO:0000256" key="16">
    <source>
        <dbReference type="ARBA" id="ARBA00045681"/>
    </source>
</evidence>
<dbReference type="InterPro" id="IPR015324">
    <property type="entry name" value="Ribosomal_Rsm22-like"/>
</dbReference>
<dbReference type="AlphaFoldDB" id="A0A1E4SXK1"/>
<evidence type="ECO:0000256" key="11">
    <source>
        <dbReference type="ARBA" id="ARBA00023128"/>
    </source>
</evidence>
<evidence type="ECO:0000256" key="10">
    <source>
        <dbReference type="ARBA" id="ARBA00023015"/>
    </source>
</evidence>
<keyword evidence="6" id="KW-0479">Metal-binding</keyword>
<comment type="subcellular location">
    <subcellularLocation>
        <location evidence="2">Mitochondrion</location>
    </subcellularLocation>
    <subcellularLocation>
        <location evidence="1">Nucleus</location>
    </subcellularLocation>
</comment>
<reference evidence="20" key="1">
    <citation type="submission" date="2016-04" db="EMBL/GenBank/DDBJ databases">
        <title>Comparative genomics of biotechnologically important yeasts.</title>
        <authorList>
            <consortium name="DOE Joint Genome Institute"/>
            <person name="Riley R."/>
            <person name="Haridas S."/>
            <person name="Wolfe K.H."/>
            <person name="Lopes M.R."/>
            <person name="Hittinger C.T."/>
            <person name="Goker M."/>
            <person name="Salamov A."/>
            <person name="Wisecaver J."/>
            <person name="Long T.M."/>
            <person name="Aerts A.L."/>
            <person name="Barry K."/>
            <person name="Choi C."/>
            <person name="Clum A."/>
            <person name="Coughlan A.Y."/>
            <person name="Deshpande S."/>
            <person name="Douglass A.P."/>
            <person name="Hanson S.J."/>
            <person name="Klenk H.-P."/>
            <person name="Labutti K."/>
            <person name="Lapidus A."/>
            <person name="Lindquist E."/>
            <person name="Lipzen A."/>
            <person name="Meier-Kolthoff J.P."/>
            <person name="Ohm R.A."/>
            <person name="Otillar R.P."/>
            <person name="Pangilinan J."/>
            <person name="Peng Y."/>
            <person name="Rokas A."/>
            <person name="Rosa C.A."/>
            <person name="Scheuner C."/>
            <person name="Sibirny A.A."/>
            <person name="Slot J.C."/>
            <person name="Stielow J.B."/>
            <person name="Sun H."/>
            <person name="Kurtzman C.P."/>
            <person name="Blackwell M."/>
            <person name="Grigoriev I.V."/>
            <person name="Jeffries T.W."/>
        </authorList>
    </citation>
    <scope>NUCLEOTIDE SEQUENCE [LARGE SCALE GENOMIC DNA]</scope>
    <source>
        <strain evidence="20">NRRL YB-2248</strain>
    </source>
</reference>
<evidence type="ECO:0000256" key="3">
    <source>
        <dbReference type="ARBA" id="ARBA00006051"/>
    </source>
</evidence>
<dbReference type="GO" id="GO:0046872">
    <property type="term" value="F:metal ion binding"/>
    <property type="evidence" value="ECO:0007669"/>
    <property type="project" value="UniProtKB-KW"/>
</dbReference>
<dbReference type="SUPFAM" id="SSF101546">
    <property type="entry name" value="ASF1-like"/>
    <property type="match status" value="1"/>
</dbReference>
<dbReference type="GO" id="GO:0051536">
    <property type="term" value="F:iron-sulfur cluster binding"/>
    <property type="evidence" value="ECO:0007669"/>
    <property type="project" value="UniProtKB-KW"/>
</dbReference>
<keyword evidence="9" id="KW-0411">Iron-sulfur</keyword>
<evidence type="ECO:0000256" key="7">
    <source>
        <dbReference type="ARBA" id="ARBA00022946"/>
    </source>
</evidence>
<name>A0A1E4SXK1_9ASCO</name>
<evidence type="ECO:0000313" key="20">
    <source>
        <dbReference type="Proteomes" id="UP000094801"/>
    </source>
</evidence>
<dbReference type="PANTHER" id="PTHR13184:SF5">
    <property type="entry name" value="METHYLTRANSFERASE-LIKE PROTEIN 17, MITOCHONDRIAL"/>
    <property type="match status" value="1"/>
</dbReference>
<keyword evidence="8" id="KW-0408">Iron</keyword>
<keyword evidence="13" id="KW-0143">Chaperone</keyword>
<dbReference type="GO" id="GO:0005763">
    <property type="term" value="C:mitochondrial small ribosomal subunit"/>
    <property type="evidence" value="ECO:0007669"/>
    <property type="project" value="TreeGrafter"/>
</dbReference>
<evidence type="ECO:0000256" key="13">
    <source>
        <dbReference type="ARBA" id="ARBA00023186"/>
    </source>
</evidence>
<dbReference type="GO" id="GO:0008168">
    <property type="term" value="F:methyltransferase activity"/>
    <property type="evidence" value="ECO:0007669"/>
    <property type="project" value="InterPro"/>
</dbReference>
<keyword evidence="14" id="KW-0539">Nucleus</keyword>
<dbReference type="InterPro" id="IPR052571">
    <property type="entry name" value="Mt_RNA_Methyltransferase"/>
</dbReference>
<dbReference type="Proteomes" id="UP000094801">
    <property type="component" value="Unassembled WGS sequence"/>
</dbReference>
<evidence type="ECO:0000256" key="2">
    <source>
        <dbReference type="ARBA" id="ARBA00004173"/>
    </source>
</evidence>
<evidence type="ECO:0000256" key="5">
    <source>
        <dbReference type="ARBA" id="ARBA00022107"/>
    </source>
</evidence>
<dbReference type="InterPro" id="IPR006818">
    <property type="entry name" value="ASF1-like"/>
</dbReference>
<sequence length="917" mass="104350">MSIVSLLGINVLNNPARFIDPYQFEITFECLEPLREDLEWKLTYVGSSRSLEHDQELDSILVGPVPVGINKFILTADAPSPELIPASELVSVTVILLSCSYKEREFVRVGYYVNNEYDSEELRENPPSKVQVDHIVRNILAEKPRVTRFNIVWDNENEAGDYPPDQQDEDEVDEEDDDEEEELDEEEDDDVDDEEEAEVEAEQKQSEDDTEYQPTDSRQRLSSEKSTLKFAYRRDGETFGQLVNEVLHERDPLHNSRVITPEEALMGVDPRYRDEETGLLLQGATSKDSRSHPMTLKGRVNHKKIEIPDVISKAINNNMLSMYSPRLLKTKVAEKFISLNDLDLHSRAETEQETDVNIATSFIQNYASAYQVLDELRNRVGADKFNPKKVLDFGYGPGTGMLALNELMGDDFNPDVKDVVVNGCYYMERRAKILLSRQVNEYHPRPGQEGTLESQLNDTTNEIQSTRADVPTKDELEADVEEEGNDDFIGQVKTRDIHIKSVIMNKLRSPDEKYDLIIAQHQLLHDMSFFPHQVDQKLDMLVKRLTPGGHLVVLERGNPTGAEVIARARQVILRPENHEGKVAKIPRLYKRSILERKKKRAEEASELSSSNVNEEGIMEGIEPELLEEYDIIGTAEAEQISKDSQINLSVIAPCSHHGKCPLQHLKPEYYKYGDVGKRLQFCSYSIKVARPKFIMELKRGAKLATKWTSSNSGVAIKGMAKAGKGRPNGNDFETANYSYLIVERSTEDPEVLSKMREADEETRSTGYQGSSIGDLPRVLGPPLKKKGFVIADMCAPSGHVEKWYISKSVGKQEYRDARKLSMGDLWALGAKSAVQSTKENTFYVERLAQKEKSLRDKAKSDTNRMKRKIVGDYKRALHVEPETLEDELKKMAHLDAYHFLGKPKQQELLKEKPKYKY</sequence>
<dbReference type="EMBL" id="KV453858">
    <property type="protein sequence ID" value="ODV84219.1"/>
    <property type="molecule type" value="Genomic_DNA"/>
</dbReference>
<keyword evidence="7" id="KW-0809">Transit peptide</keyword>
<dbReference type="OrthoDB" id="421327at2759"/>
<dbReference type="Pfam" id="PF09243">
    <property type="entry name" value="Rsm22"/>
    <property type="match status" value="1"/>
</dbReference>
<evidence type="ECO:0000259" key="18">
    <source>
        <dbReference type="Pfam" id="PF11702"/>
    </source>
</evidence>
<dbReference type="InterPro" id="IPR029063">
    <property type="entry name" value="SAM-dependent_MTases_sf"/>
</dbReference>
<evidence type="ECO:0000256" key="12">
    <source>
        <dbReference type="ARBA" id="ARBA00023163"/>
    </source>
</evidence>
<dbReference type="GO" id="GO:0006325">
    <property type="term" value="P:chromatin organization"/>
    <property type="evidence" value="ECO:0007669"/>
    <property type="project" value="InterPro"/>
</dbReference>
<comment type="function">
    <text evidence="16">Mitochondrial ribosome (mitoribosome) assembly factor. Binds at the interface of the head and body domains of the mitochondrial small ribosomal subunit (mt-SSU), occluding the mRNA channel and preventing compaction of the head domain towards the body. Probable inactive methyltransferase: retains the characteristic folding and ability to bind S-adenosyl-L-methionine, but it probably lost its methyltransferase activity.</text>
</comment>
<organism evidence="19 20">
    <name type="scientific">[Candida] arabinofermentans NRRL YB-2248</name>
    <dbReference type="NCBI Taxonomy" id="983967"/>
    <lineage>
        <taxon>Eukaryota</taxon>
        <taxon>Fungi</taxon>
        <taxon>Dikarya</taxon>
        <taxon>Ascomycota</taxon>
        <taxon>Saccharomycotina</taxon>
        <taxon>Pichiomycetes</taxon>
        <taxon>Pichiales</taxon>
        <taxon>Pichiaceae</taxon>
        <taxon>Ogataea</taxon>
        <taxon>Ogataea/Candida clade</taxon>
    </lineage>
</organism>
<keyword evidence="10" id="KW-0805">Transcription regulation</keyword>
<keyword evidence="11" id="KW-0496">Mitochondrion</keyword>
<dbReference type="FunFam" id="2.60.40.1490:FF:000001">
    <property type="entry name" value="Histone chaperone ASF1"/>
    <property type="match status" value="1"/>
</dbReference>
<accession>A0A1E4SXK1</accession>
<evidence type="ECO:0000256" key="9">
    <source>
        <dbReference type="ARBA" id="ARBA00023014"/>
    </source>
</evidence>
<evidence type="ECO:0000256" key="1">
    <source>
        <dbReference type="ARBA" id="ARBA00004123"/>
    </source>
</evidence>
<dbReference type="InterPro" id="IPR036747">
    <property type="entry name" value="ASF1-like_sf"/>
</dbReference>
<gene>
    <name evidence="19" type="ORF">CANARDRAFT_201375</name>
</gene>
<keyword evidence="20" id="KW-1185">Reference proteome</keyword>
<dbReference type="Pfam" id="PF11702">
    <property type="entry name" value="DUF3295"/>
    <property type="match status" value="1"/>
</dbReference>
<dbReference type="GO" id="GO:0006412">
    <property type="term" value="P:translation"/>
    <property type="evidence" value="ECO:0007669"/>
    <property type="project" value="InterPro"/>
</dbReference>
<evidence type="ECO:0000256" key="8">
    <source>
        <dbReference type="ARBA" id="ARBA00023004"/>
    </source>
</evidence>
<evidence type="ECO:0000313" key="19">
    <source>
        <dbReference type="EMBL" id="ODV84219.1"/>
    </source>
</evidence>
<evidence type="ECO:0000256" key="17">
    <source>
        <dbReference type="SAM" id="MobiDB-lite"/>
    </source>
</evidence>
<evidence type="ECO:0000256" key="15">
    <source>
        <dbReference type="ARBA" id="ARBA00032776"/>
    </source>
</evidence>
<proteinExistence type="inferred from homology"/>
<feature type="compositionally biased region" description="Acidic residues" evidence="17">
    <location>
        <begin position="166"/>
        <end position="200"/>
    </location>
</feature>